<reference evidence="5" key="1">
    <citation type="submission" date="2016-10" db="EMBL/GenBank/DDBJ databases">
        <title>Frankia sp. NRRL B-16386 Genome sequencing.</title>
        <authorList>
            <person name="Ghodhbane-Gtari F."/>
            <person name="Swanson E."/>
            <person name="Gueddou A."/>
            <person name="Hezbri K."/>
            <person name="Ktari K."/>
            <person name="Nouioui I."/>
            <person name="Morris K."/>
            <person name="Simpson S."/>
            <person name="Abebe-Akele F."/>
            <person name="Thomas K."/>
            <person name="Gtari M."/>
            <person name="Tisa L.S."/>
        </authorList>
    </citation>
    <scope>NUCLEOTIDE SEQUENCE [LARGE SCALE GENOMIC DNA]</scope>
    <source>
        <strain evidence="5">NRRL B-16386</strain>
    </source>
</reference>
<dbReference type="SUPFAM" id="SSF46689">
    <property type="entry name" value="Homeodomain-like"/>
    <property type="match status" value="1"/>
</dbReference>
<feature type="domain" description="PsrA tetracyclin repressor-like C-terminal" evidence="3">
    <location>
        <begin position="87"/>
        <end position="198"/>
    </location>
</feature>
<dbReference type="InterPro" id="IPR050109">
    <property type="entry name" value="HTH-type_TetR-like_transc_reg"/>
</dbReference>
<dbReference type="OrthoDB" id="2356263at2"/>
<dbReference type="STRING" id="1834516.BL253_04315"/>
<dbReference type="EMBL" id="MOMC01000008">
    <property type="protein sequence ID" value="ONH32916.1"/>
    <property type="molecule type" value="Genomic_DNA"/>
</dbReference>
<dbReference type="GO" id="GO:0003700">
    <property type="term" value="F:DNA-binding transcription factor activity"/>
    <property type="evidence" value="ECO:0007669"/>
    <property type="project" value="TreeGrafter"/>
</dbReference>
<evidence type="ECO:0000256" key="1">
    <source>
        <dbReference type="ARBA" id="ARBA00023125"/>
    </source>
</evidence>
<dbReference type="GO" id="GO:0000976">
    <property type="term" value="F:transcription cis-regulatory region binding"/>
    <property type="evidence" value="ECO:0007669"/>
    <property type="project" value="TreeGrafter"/>
</dbReference>
<accession>A0A1V2IKD1</accession>
<sequence length="222" mass="24312">MPVPPSPKERIILAAEALFAEHGLDGASLRQISAAAGSANNTAVQYHFGTKEQLIKAIFEYRLPYLHERRDLLAAQHRPDDLRSWVECYVLPILEQGEQEGSHYLGFVANLHSHGSREVFAQFAPSYLASSKAFQERFRSFLEHVPEPLRTHRISQAIAFAVHAAADRERARAQGQEVLPFAAHVADLLDGLTGFLTAPVSPAALAASKDVGVGAMGWLLVP</sequence>
<dbReference type="Gene3D" id="1.10.357.10">
    <property type="entry name" value="Tetracycline Repressor, domain 2"/>
    <property type="match status" value="1"/>
</dbReference>
<dbReference type="InterPro" id="IPR041586">
    <property type="entry name" value="PsrA_TetR_C"/>
</dbReference>
<dbReference type="Proteomes" id="UP000188929">
    <property type="component" value="Unassembled WGS sequence"/>
</dbReference>
<organism evidence="4 5">
    <name type="scientific">Pseudofrankia asymbiotica</name>
    <dbReference type="NCBI Taxonomy" id="1834516"/>
    <lineage>
        <taxon>Bacteria</taxon>
        <taxon>Bacillati</taxon>
        <taxon>Actinomycetota</taxon>
        <taxon>Actinomycetes</taxon>
        <taxon>Frankiales</taxon>
        <taxon>Frankiaceae</taxon>
        <taxon>Pseudofrankia</taxon>
    </lineage>
</organism>
<feature type="domain" description="HTH tetR-type" evidence="2">
    <location>
        <begin position="11"/>
        <end position="58"/>
    </location>
</feature>
<dbReference type="Pfam" id="PF17939">
    <property type="entry name" value="TetR_C_30"/>
    <property type="match status" value="1"/>
</dbReference>
<comment type="caution">
    <text evidence="4">The sequence shown here is derived from an EMBL/GenBank/DDBJ whole genome shotgun (WGS) entry which is preliminary data.</text>
</comment>
<dbReference type="InterPro" id="IPR001647">
    <property type="entry name" value="HTH_TetR"/>
</dbReference>
<gene>
    <name evidence="4" type="ORF">BL253_04315</name>
</gene>
<keyword evidence="5" id="KW-1185">Reference proteome</keyword>
<protein>
    <submittedName>
        <fullName evidence="4">TetR family transcriptional regulator</fullName>
    </submittedName>
</protein>
<name>A0A1V2IKD1_9ACTN</name>
<dbReference type="RefSeq" id="WP_076813694.1">
    <property type="nucleotide sequence ID" value="NZ_MOMC01000008.1"/>
</dbReference>
<dbReference type="PANTHER" id="PTHR30055">
    <property type="entry name" value="HTH-TYPE TRANSCRIPTIONAL REGULATOR RUTR"/>
    <property type="match status" value="1"/>
</dbReference>
<dbReference type="PANTHER" id="PTHR30055:SF235">
    <property type="entry name" value="TRANSCRIPTIONAL REGULATORY PROTEIN"/>
    <property type="match status" value="1"/>
</dbReference>
<keyword evidence="1" id="KW-0238">DNA-binding</keyword>
<dbReference type="AlphaFoldDB" id="A0A1V2IKD1"/>
<proteinExistence type="predicted"/>
<evidence type="ECO:0000259" key="2">
    <source>
        <dbReference type="Pfam" id="PF00440"/>
    </source>
</evidence>
<evidence type="ECO:0000259" key="3">
    <source>
        <dbReference type="Pfam" id="PF17939"/>
    </source>
</evidence>
<evidence type="ECO:0000313" key="4">
    <source>
        <dbReference type="EMBL" id="ONH32916.1"/>
    </source>
</evidence>
<dbReference type="Pfam" id="PF00440">
    <property type="entry name" value="TetR_N"/>
    <property type="match status" value="1"/>
</dbReference>
<dbReference type="InterPro" id="IPR009057">
    <property type="entry name" value="Homeodomain-like_sf"/>
</dbReference>
<evidence type="ECO:0000313" key="5">
    <source>
        <dbReference type="Proteomes" id="UP000188929"/>
    </source>
</evidence>